<comment type="cofactor">
    <cofactor evidence="11">
        <name>[2Fe-2S] cluster</name>
        <dbReference type="ChEBI" id="CHEBI:190135"/>
    </cofactor>
    <text evidence="11">Binds 1 [2Fe-2S] cluster per subunit.</text>
</comment>
<evidence type="ECO:0000259" key="12">
    <source>
        <dbReference type="PROSITE" id="PS51384"/>
    </source>
</evidence>
<evidence type="ECO:0000256" key="6">
    <source>
        <dbReference type="ARBA" id="ARBA00022827"/>
    </source>
</evidence>
<sequence>MLKKDDMHILQNKQIAENTFEIKLTGRFVNTMKQPGQFLHIKVGDGTSHVLRRPLSIANVDHHIVTVIYKIVGHGTKWLSQKQPGEIVDVLGPRGNGFPIDKVQDEHIVLIGGGVGVPPLYYLGRKLVEQGNTVTSILGFQNISQIFYEDEFRQLGETMITTDDGSYGYKGRVTELLNELDSSVSRFYSCGPKPMLKGVSDSFQIPGYISLEERMGCGVGACFACVCEAKDPEDVKGYRKICQDGPVFPAGEVVL</sequence>
<evidence type="ECO:0000256" key="10">
    <source>
        <dbReference type="ARBA" id="ARBA00023014"/>
    </source>
</evidence>
<evidence type="ECO:0000256" key="3">
    <source>
        <dbReference type="ARBA" id="ARBA00022630"/>
    </source>
</evidence>
<dbReference type="Pfam" id="PF10418">
    <property type="entry name" value="DHODB_Fe-S_bind"/>
    <property type="match status" value="1"/>
</dbReference>
<dbReference type="PIRSF" id="PIRSF006816">
    <property type="entry name" value="Cyc3_hyd_g"/>
    <property type="match status" value="1"/>
</dbReference>
<dbReference type="PANTHER" id="PTHR43513:SF3">
    <property type="entry name" value="DIHYDROOROTATE DEHYDROGENASE B (NAD(+)), ELECTRON TRANSFER SUBUNIT-RELATED"/>
    <property type="match status" value="1"/>
</dbReference>
<reference evidence="13 14" key="1">
    <citation type="submission" date="2023-05" db="EMBL/GenBank/DDBJ databases">
        <title>Comparative genomics reveals the evidence of polycyclic aromatic hydrocarbons degradation in moderately halophilic genus Pontibacillus.</title>
        <authorList>
            <person name="Yang H."/>
            <person name="Qian Z."/>
        </authorList>
    </citation>
    <scope>NUCLEOTIDE SEQUENCE [LARGE SCALE GENOMIC DNA]</scope>
    <source>
        <strain evidence="14">HN14</strain>
    </source>
</reference>
<dbReference type="EMBL" id="CP126446">
    <property type="protein sequence ID" value="WIF99901.1"/>
    <property type="molecule type" value="Genomic_DNA"/>
</dbReference>
<feature type="domain" description="FAD-binding FR-type" evidence="12">
    <location>
        <begin position="2"/>
        <end position="100"/>
    </location>
</feature>
<accession>A0ABY8V4F7</accession>
<protein>
    <recommendedName>
        <fullName evidence="11">Dihydroorotate dehydrogenase B (NAD(+)), electron transfer subunit</fullName>
    </recommendedName>
    <alternativeName>
        <fullName evidence="11">Dihydroorotate oxidase B, electron transfer subunit</fullName>
    </alternativeName>
</protein>
<keyword evidence="8 11" id="KW-0249">Electron transport</keyword>
<comment type="similarity">
    <text evidence="1 11">Belongs to the PyrK family.</text>
</comment>
<comment type="subunit">
    <text evidence="11">Heterotetramer of 2 PyrK and 2 PyrD type B subunits.</text>
</comment>
<dbReference type="InterPro" id="IPR037117">
    <property type="entry name" value="Dihydroorotate_DH_ele_sf"/>
</dbReference>
<evidence type="ECO:0000256" key="11">
    <source>
        <dbReference type="HAMAP-Rule" id="MF_01211"/>
    </source>
</evidence>
<dbReference type="InterPro" id="IPR001433">
    <property type="entry name" value="OxRdtase_FAD/NAD-bd"/>
</dbReference>
<evidence type="ECO:0000256" key="7">
    <source>
        <dbReference type="ARBA" id="ARBA00022975"/>
    </source>
</evidence>
<feature type="binding site" evidence="11">
    <location>
        <position position="242"/>
    </location>
    <ligand>
        <name>[2Fe-2S] cluster</name>
        <dbReference type="ChEBI" id="CHEBI:190135"/>
    </ligand>
</feature>
<comment type="cofactor">
    <cofactor evidence="11">
        <name>FAD</name>
        <dbReference type="ChEBI" id="CHEBI:57692"/>
    </cofactor>
    <text evidence="11">Binds 1 FAD per subunit.</text>
</comment>
<feature type="binding site" evidence="11">
    <location>
        <begin position="75"/>
        <end position="76"/>
    </location>
    <ligand>
        <name>FAD</name>
        <dbReference type="ChEBI" id="CHEBI:57692"/>
    </ligand>
</feature>
<comment type="function">
    <text evidence="11">Responsible for channeling the electrons from the oxidation of dihydroorotate from the FMN redox center in the PyrD type B subunit to the ultimate electron acceptor NAD(+).</text>
</comment>
<evidence type="ECO:0000313" key="14">
    <source>
        <dbReference type="Proteomes" id="UP001236652"/>
    </source>
</evidence>
<dbReference type="Proteomes" id="UP001236652">
    <property type="component" value="Chromosome"/>
</dbReference>
<keyword evidence="7 11" id="KW-0665">Pyrimidine biosynthesis</keyword>
<dbReference type="SUPFAM" id="SSF63380">
    <property type="entry name" value="Riboflavin synthase domain-like"/>
    <property type="match status" value="1"/>
</dbReference>
<evidence type="ECO:0000256" key="9">
    <source>
        <dbReference type="ARBA" id="ARBA00023004"/>
    </source>
</evidence>
<dbReference type="NCBIfam" id="NF000799">
    <property type="entry name" value="PRK00054.1-4"/>
    <property type="match status" value="1"/>
</dbReference>
<feature type="binding site" evidence="11">
    <location>
        <position position="217"/>
    </location>
    <ligand>
        <name>[2Fe-2S] cluster</name>
        <dbReference type="ChEBI" id="CHEBI:190135"/>
    </ligand>
</feature>
<evidence type="ECO:0000256" key="8">
    <source>
        <dbReference type="ARBA" id="ARBA00022982"/>
    </source>
</evidence>
<keyword evidence="6 11" id="KW-0274">FAD</keyword>
<keyword evidence="10 11" id="KW-0411">Iron-sulfur</keyword>
<organism evidence="13 14">
    <name type="scientific">Pontibacillus chungwhensis</name>
    <dbReference type="NCBI Taxonomy" id="265426"/>
    <lineage>
        <taxon>Bacteria</taxon>
        <taxon>Bacillati</taxon>
        <taxon>Bacillota</taxon>
        <taxon>Bacilli</taxon>
        <taxon>Bacillales</taxon>
        <taxon>Bacillaceae</taxon>
        <taxon>Pontibacillus</taxon>
    </lineage>
</organism>
<feature type="binding site" evidence="11">
    <location>
        <position position="225"/>
    </location>
    <ligand>
        <name>[2Fe-2S] cluster</name>
        <dbReference type="ChEBI" id="CHEBI:190135"/>
    </ligand>
</feature>
<dbReference type="Gene3D" id="2.40.30.10">
    <property type="entry name" value="Translation factors"/>
    <property type="match status" value="1"/>
</dbReference>
<dbReference type="Gene3D" id="2.10.240.10">
    <property type="entry name" value="Dihydroorotate dehydrogenase, electron transfer subunit"/>
    <property type="match status" value="1"/>
</dbReference>
<keyword evidence="2 11" id="KW-0813">Transport</keyword>
<proteinExistence type="inferred from homology"/>
<comment type="caution">
    <text evidence="11">Lacks conserved residue(s) required for the propagation of feature annotation.</text>
</comment>
<dbReference type="HAMAP" id="MF_01211">
    <property type="entry name" value="DHODB_Fe_S_bind"/>
    <property type="match status" value="1"/>
</dbReference>
<dbReference type="InterPro" id="IPR017927">
    <property type="entry name" value="FAD-bd_FR_type"/>
</dbReference>
<dbReference type="PROSITE" id="PS51384">
    <property type="entry name" value="FAD_FR"/>
    <property type="match status" value="1"/>
</dbReference>
<evidence type="ECO:0000313" key="13">
    <source>
        <dbReference type="EMBL" id="WIF99901.1"/>
    </source>
</evidence>
<name>A0ABY8V4F7_9BACI</name>
<dbReference type="CDD" id="cd06218">
    <property type="entry name" value="DHOD_e_trans"/>
    <property type="match status" value="1"/>
</dbReference>
<keyword evidence="5 11" id="KW-0479">Metal-binding</keyword>
<dbReference type="InterPro" id="IPR039261">
    <property type="entry name" value="FNR_nucleotide-bd"/>
</dbReference>
<dbReference type="PANTHER" id="PTHR43513">
    <property type="entry name" value="DIHYDROOROTATE DEHYDROGENASE B (NAD(+)), ELECTRON TRANSFER SUBUNIT"/>
    <property type="match status" value="1"/>
</dbReference>
<dbReference type="RefSeq" id="WP_231416287.1">
    <property type="nucleotide sequence ID" value="NZ_CP126446.1"/>
</dbReference>
<keyword evidence="4 11" id="KW-0001">2Fe-2S</keyword>
<feature type="binding site" evidence="11">
    <location>
        <begin position="53"/>
        <end position="56"/>
    </location>
    <ligand>
        <name>FAD</name>
        <dbReference type="ChEBI" id="CHEBI:57692"/>
    </ligand>
</feature>
<dbReference type="InterPro" id="IPR023455">
    <property type="entry name" value="Dihydroorotate_DHASE_ETsu"/>
</dbReference>
<dbReference type="InterPro" id="IPR017938">
    <property type="entry name" value="Riboflavin_synthase-like_b-brl"/>
</dbReference>
<feature type="binding site" evidence="11">
    <location>
        <position position="222"/>
    </location>
    <ligand>
        <name>[2Fe-2S] cluster</name>
        <dbReference type="ChEBI" id="CHEBI:190135"/>
    </ligand>
</feature>
<keyword evidence="3 11" id="KW-0285">Flavoprotein</keyword>
<dbReference type="Gene3D" id="3.40.50.80">
    <property type="entry name" value="Nucleotide-binding domain of ferredoxin-NADP reductase (FNR) module"/>
    <property type="match status" value="1"/>
</dbReference>
<dbReference type="InterPro" id="IPR012165">
    <property type="entry name" value="Cyt_c3_hydrogenase_gsu"/>
</dbReference>
<gene>
    <name evidence="11" type="primary">pyrK</name>
    <name evidence="13" type="ORF">QNI29_09640</name>
</gene>
<keyword evidence="14" id="KW-1185">Reference proteome</keyword>
<evidence type="ECO:0000256" key="4">
    <source>
        <dbReference type="ARBA" id="ARBA00022714"/>
    </source>
</evidence>
<evidence type="ECO:0000256" key="5">
    <source>
        <dbReference type="ARBA" id="ARBA00022723"/>
    </source>
</evidence>
<dbReference type="InterPro" id="IPR050353">
    <property type="entry name" value="PyrK_electron_transfer"/>
</dbReference>
<evidence type="ECO:0000256" key="2">
    <source>
        <dbReference type="ARBA" id="ARBA00022448"/>
    </source>
</evidence>
<dbReference type="SUPFAM" id="SSF52343">
    <property type="entry name" value="Ferredoxin reductase-like, C-terminal NADP-linked domain"/>
    <property type="match status" value="1"/>
</dbReference>
<dbReference type="InterPro" id="IPR019480">
    <property type="entry name" value="Dihydroorotate_DH_Fe-S-bd"/>
</dbReference>
<keyword evidence="9 11" id="KW-0408">Iron</keyword>
<evidence type="ECO:0000256" key="1">
    <source>
        <dbReference type="ARBA" id="ARBA00006422"/>
    </source>
</evidence>
<dbReference type="Pfam" id="PF00175">
    <property type="entry name" value="NAD_binding_1"/>
    <property type="match status" value="1"/>
</dbReference>
<comment type="pathway">
    <text evidence="11">Pyrimidine metabolism; UMP biosynthesis via de novo pathway; orotate from (S)-dihydroorotate (NAD(+) route): step 1/1.</text>
</comment>